<organism evidence="4 5">
    <name type="scientific">Ginsengibacter hankyongi</name>
    <dbReference type="NCBI Taxonomy" id="2607284"/>
    <lineage>
        <taxon>Bacteria</taxon>
        <taxon>Pseudomonadati</taxon>
        <taxon>Bacteroidota</taxon>
        <taxon>Chitinophagia</taxon>
        <taxon>Chitinophagales</taxon>
        <taxon>Chitinophagaceae</taxon>
        <taxon>Ginsengibacter</taxon>
    </lineage>
</organism>
<dbReference type="PANTHER" id="PTHR23416:SF78">
    <property type="entry name" value="LIPOPOLYSACCHARIDE BIOSYNTHESIS O-ACETYL TRANSFERASE WBBJ-RELATED"/>
    <property type="match status" value="1"/>
</dbReference>
<dbReference type="EMBL" id="VYQF01000002">
    <property type="protein sequence ID" value="KAA9039296.1"/>
    <property type="molecule type" value="Genomic_DNA"/>
</dbReference>
<proteinExistence type="predicted"/>
<evidence type="ECO:0000256" key="3">
    <source>
        <dbReference type="ARBA" id="ARBA00023315"/>
    </source>
</evidence>
<reference evidence="4 5" key="1">
    <citation type="submission" date="2019-09" db="EMBL/GenBank/DDBJ databases">
        <title>Draft genome sequence of Ginsengibacter sp. BR5-29.</title>
        <authorList>
            <person name="Im W.-T."/>
        </authorList>
    </citation>
    <scope>NUCLEOTIDE SEQUENCE [LARGE SCALE GENOMIC DNA]</scope>
    <source>
        <strain evidence="4 5">BR5-29</strain>
    </source>
</reference>
<dbReference type="Proteomes" id="UP000326903">
    <property type="component" value="Unassembled WGS sequence"/>
</dbReference>
<dbReference type="RefSeq" id="WP_150414705.1">
    <property type="nucleotide sequence ID" value="NZ_VYQF01000002.1"/>
</dbReference>
<dbReference type="Pfam" id="PF00132">
    <property type="entry name" value="Hexapep"/>
    <property type="match status" value="2"/>
</dbReference>
<dbReference type="PROSITE" id="PS00101">
    <property type="entry name" value="HEXAPEP_TRANSFERASES"/>
    <property type="match status" value="1"/>
</dbReference>
<sequence length="181" mass="20760">MLKIIKKIRFFFLVKIKWRKYTIGKNVYIGRLVYLWAKHTITIGDNFYIGKFSQIECDAEIGNNVIFANHVGLIGRYDHHYQQPGVPIRLSSQIRDKDYNWKGLQEKIIIEDDVWVGYGSIILSGVTVGQGSIIAAGSVVTNDVQSFSIYGGVPAKKISDRFEKESDLLEHVRLYNLNYKN</sequence>
<comment type="caution">
    <text evidence="4">The sequence shown here is derived from an EMBL/GenBank/DDBJ whole genome shotgun (WGS) entry which is preliminary data.</text>
</comment>
<dbReference type="InterPro" id="IPR001451">
    <property type="entry name" value="Hexapep"/>
</dbReference>
<evidence type="ECO:0000256" key="2">
    <source>
        <dbReference type="ARBA" id="ARBA00022737"/>
    </source>
</evidence>
<accession>A0A5J5IH61</accession>
<dbReference type="InterPro" id="IPR018357">
    <property type="entry name" value="Hexapep_transf_CS"/>
</dbReference>
<dbReference type="PANTHER" id="PTHR23416">
    <property type="entry name" value="SIALIC ACID SYNTHASE-RELATED"/>
    <property type="match status" value="1"/>
</dbReference>
<protein>
    <submittedName>
        <fullName evidence="4">Acyltransferase</fullName>
    </submittedName>
</protein>
<evidence type="ECO:0000313" key="5">
    <source>
        <dbReference type="Proteomes" id="UP000326903"/>
    </source>
</evidence>
<name>A0A5J5IH61_9BACT</name>
<dbReference type="CDD" id="cd04647">
    <property type="entry name" value="LbH_MAT_like"/>
    <property type="match status" value="1"/>
</dbReference>
<keyword evidence="1 4" id="KW-0808">Transferase</keyword>
<evidence type="ECO:0000313" key="4">
    <source>
        <dbReference type="EMBL" id="KAA9039296.1"/>
    </source>
</evidence>
<dbReference type="SUPFAM" id="SSF51161">
    <property type="entry name" value="Trimeric LpxA-like enzymes"/>
    <property type="match status" value="1"/>
</dbReference>
<keyword evidence="5" id="KW-1185">Reference proteome</keyword>
<dbReference type="InterPro" id="IPR011004">
    <property type="entry name" value="Trimer_LpxA-like_sf"/>
</dbReference>
<gene>
    <name evidence="4" type="ORF">FW778_10725</name>
</gene>
<dbReference type="Gene3D" id="2.160.10.10">
    <property type="entry name" value="Hexapeptide repeat proteins"/>
    <property type="match status" value="1"/>
</dbReference>
<evidence type="ECO:0000256" key="1">
    <source>
        <dbReference type="ARBA" id="ARBA00022679"/>
    </source>
</evidence>
<keyword evidence="3 4" id="KW-0012">Acyltransferase</keyword>
<dbReference type="GO" id="GO:0016746">
    <property type="term" value="F:acyltransferase activity"/>
    <property type="evidence" value="ECO:0007669"/>
    <property type="project" value="UniProtKB-KW"/>
</dbReference>
<keyword evidence="2" id="KW-0677">Repeat</keyword>
<dbReference type="InterPro" id="IPR051159">
    <property type="entry name" value="Hexapeptide_acetyltransf"/>
</dbReference>
<dbReference type="AlphaFoldDB" id="A0A5J5IH61"/>